<dbReference type="Pfam" id="PF08706">
    <property type="entry name" value="D5_N"/>
    <property type="match status" value="1"/>
</dbReference>
<dbReference type="AlphaFoldDB" id="A0A6C0D0F3"/>
<dbReference type="PANTHER" id="PTHR35372:SF2">
    <property type="entry name" value="SF3 HELICASE DOMAIN-CONTAINING PROTEIN"/>
    <property type="match status" value="1"/>
</dbReference>
<dbReference type="Pfam" id="PF08707">
    <property type="entry name" value="PriCT_2"/>
    <property type="match status" value="1"/>
</dbReference>
<proteinExistence type="predicted"/>
<reference evidence="5" key="1">
    <citation type="journal article" date="2020" name="Nature">
        <title>Giant virus diversity and host interactions through global metagenomics.</title>
        <authorList>
            <person name="Schulz F."/>
            <person name="Roux S."/>
            <person name="Paez-Espino D."/>
            <person name="Jungbluth S."/>
            <person name="Walsh D.A."/>
            <person name="Denef V.J."/>
            <person name="McMahon K.D."/>
            <person name="Konstantinidis K.T."/>
            <person name="Eloe-Fadrosh E.A."/>
            <person name="Kyrpides N.C."/>
            <person name="Woyke T."/>
        </authorList>
    </citation>
    <scope>NUCLEOTIDE SEQUENCE</scope>
    <source>
        <strain evidence="5">GVMAG-M-3300023174-102</strain>
    </source>
</reference>
<keyword evidence="2" id="KW-0378">Hydrolase</keyword>
<dbReference type="SMART" id="SM00885">
    <property type="entry name" value="D5_N"/>
    <property type="match status" value="1"/>
</dbReference>
<keyword evidence="3" id="KW-0067">ATP-binding</keyword>
<protein>
    <recommendedName>
        <fullName evidence="4">SF3 helicase domain-containing protein</fullName>
    </recommendedName>
</protein>
<dbReference type="PROSITE" id="PS51206">
    <property type="entry name" value="SF3_HELICASE_1"/>
    <property type="match status" value="1"/>
</dbReference>
<dbReference type="InterPro" id="IPR051620">
    <property type="entry name" value="ORF904-like_C"/>
</dbReference>
<keyword evidence="1" id="KW-0547">Nucleotide-binding</keyword>
<dbReference type="GO" id="GO:0005524">
    <property type="term" value="F:ATP binding"/>
    <property type="evidence" value="ECO:0007669"/>
    <property type="project" value="UniProtKB-KW"/>
</dbReference>
<accession>A0A6C0D0F3</accession>
<dbReference type="InterPro" id="IPR014818">
    <property type="entry name" value="Phage/plasmid_primase_P4_C"/>
</dbReference>
<evidence type="ECO:0000256" key="1">
    <source>
        <dbReference type="ARBA" id="ARBA00022741"/>
    </source>
</evidence>
<dbReference type="Pfam" id="PF23162">
    <property type="entry name" value="AEP_C962R"/>
    <property type="match status" value="1"/>
</dbReference>
<dbReference type="GO" id="GO:0016817">
    <property type="term" value="F:hydrolase activity, acting on acid anhydrides"/>
    <property type="evidence" value="ECO:0007669"/>
    <property type="project" value="InterPro"/>
</dbReference>
<dbReference type="InterPro" id="IPR027417">
    <property type="entry name" value="P-loop_NTPase"/>
</dbReference>
<dbReference type="InterPro" id="IPR014015">
    <property type="entry name" value="Helicase_SF3_DNA-vir"/>
</dbReference>
<evidence type="ECO:0000256" key="2">
    <source>
        <dbReference type="ARBA" id="ARBA00022801"/>
    </source>
</evidence>
<organism evidence="5">
    <name type="scientific">viral metagenome</name>
    <dbReference type="NCBI Taxonomy" id="1070528"/>
    <lineage>
        <taxon>unclassified sequences</taxon>
        <taxon>metagenomes</taxon>
        <taxon>organismal metagenomes</taxon>
    </lineage>
</organism>
<dbReference type="NCBIfam" id="TIGR01613">
    <property type="entry name" value="primase_Cterm"/>
    <property type="match status" value="1"/>
</dbReference>
<feature type="domain" description="SF3 helicase" evidence="4">
    <location>
        <begin position="574"/>
        <end position="756"/>
    </location>
</feature>
<dbReference type="SUPFAM" id="SSF52540">
    <property type="entry name" value="P-loop containing nucleoside triphosphate hydrolases"/>
    <property type="match status" value="1"/>
</dbReference>
<dbReference type="Gene3D" id="3.40.50.300">
    <property type="entry name" value="P-loop containing nucleotide triphosphate hydrolases"/>
    <property type="match status" value="1"/>
</dbReference>
<name>A0A6C0D0F3_9ZZZZ</name>
<dbReference type="EMBL" id="MN739513">
    <property type="protein sequence ID" value="QHT09574.1"/>
    <property type="molecule type" value="Genomic_DNA"/>
</dbReference>
<dbReference type="PANTHER" id="PTHR35372">
    <property type="entry name" value="ATP BINDING PROTEIN-RELATED"/>
    <property type="match status" value="1"/>
</dbReference>
<evidence type="ECO:0000256" key="3">
    <source>
        <dbReference type="ARBA" id="ARBA00022840"/>
    </source>
</evidence>
<evidence type="ECO:0000313" key="5">
    <source>
        <dbReference type="EMBL" id="QHT09574.1"/>
    </source>
</evidence>
<evidence type="ECO:0000259" key="4">
    <source>
        <dbReference type="PROSITE" id="PS51206"/>
    </source>
</evidence>
<sequence length="917" mass="107153">MDNQKTVQEILKAHYVESAFFTHISMLQPKGKFQFNRQELEEFWVSYCNLIKNNKNAIVGVAEKPQYYLPVLCDLDIKVKENELEGLGLTIDNNHLYTDSQLSQVVQIYQSVLRNIVDECRDENLLCVVLEKPMYTVMKGDIKYFKSGFHLHWPNIFLSKVDQEVHLIPRVQENLRELDLFANLGFEDSGNLIDKSCCTVSWLLYGSRKSEDMEPYRVTKVINSDFQEVTLEDAFKRYRIYDIREQLINIKGRVCEYLPRILSIIPYGRTTHELKHGLISPLKEKLMVKKQVQKVNKVSVSEALEISGKLLPMLALFRSEDRNEWMTIGWILYNIGDGSSEALDQWLDFSARCEESYDESRCIYEWERMVKKDLTLGTLRYFASIDSPDKYREFIKEKAQHYINEAVQGSHNDIAKLLYQEYSTEFVCASIASPIWYQFINHKWEEVDNGITLREKISSEVLDKYVKMSKSCVSSAAETADRTEELVHNTRLKQVQKLSSNLKCAPYKNNVMVECEEVFYDRRFRQKLDTNPYLIAFKNGVYDLKLNIFRNGRPEDFLSKAMPIEYVEYSEDDEEVLFVHNYLEQVFPDKSLRQYFMDMASDVFVGGNHQKVVLFWTGEGDNGKSVTQSLFEKMLGDLAIKFSTTLITGKKTQTGGANPELARAGSGVRWAVLEEPDGDEQINIGTMKSLSGNDSYWARDLFEKGKATREIQPLFKLIFITNKLPKLKYSDKATWNRVRVIPFESTFVRPGEPCPETYEEQILQKRFPMDKEFTKKIPGMLQPFAWILLQHRQKITVRIEPEKVRQATAIYRKQNDIYRQFIEECIIEENEVSLTMIELYAQFKEWFKESFPHHSIPIKNEVKEYFERLWGDCDRGCKWKGYRIRTLQDNIDSGDAVVLEEEDLVDYENNGKKLPPL</sequence>
<dbReference type="InterPro" id="IPR056443">
    <property type="entry name" value="AEP_C962R"/>
</dbReference>
<dbReference type="InterPro" id="IPR006500">
    <property type="entry name" value="Helicase_put_C_phage/plasmid"/>
</dbReference>
<dbReference type="InterPro" id="IPR014819">
    <property type="entry name" value="PriCT_2"/>
</dbReference>